<dbReference type="AlphaFoldDB" id="H9UIE3"/>
<keyword evidence="3" id="KW-1185">Reference proteome</keyword>
<name>H9UIE3_SPIAZ</name>
<dbReference type="HOGENOM" id="CLU_1980167_0_0_12"/>
<sequence>MQSLPDVPVRLVVLGTLAVSLCIIVVLAIVSLVSAGDPRETSPAAVARTHLTPLEQIIGPLQLHHFYIPNPEREVMELQISPFRDPSLPWSEEEVQIFWLDPLKLGLEEVEKKNRTMIEELYATIP</sequence>
<dbReference type="Proteomes" id="UP000007383">
    <property type="component" value="Chromosome"/>
</dbReference>
<organism evidence="2 3">
    <name type="scientific">Spirochaeta africana (strain ATCC 700263 / DSM 8902 / Z-7692)</name>
    <dbReference type="NCBI Taxonomy" id="889378"/>
    <lineage>
        <taxon>Bacteria</taxon>
        <taxon>Pseudomonadati</taxon>
        <taxon>Spirochaetota</taxon>
        <taxon>Spirochaetia</taxon>
        <taxon>Spirochaetales</taxon>
        <taxon>Spirochaetaceae</taxon>
        <taxon>Spirochaeta</taxon>
    </lineage>
</organism>
<dbReference type="STRING" id="889378.Spiaf_1208"/>
<evidence type="ECO:0000313" key="3">
    <source>
        <dbReference type="Proteomes" id="UP000007383"/>
    </source>
</evidence>
<accession>H9UIE3</accession>
<proteinExistence type="predicted"/>
<keyword evidence="1" id="KW-0472">Membrane</keyword>
<feature type="transmembrane region" description="Helical" evidence="1">
    <location>
        <begin position="12"/>
        <end position="33"/>
    </location>
</feature>
<keyword evidence="1" id="KW-1133">Transmembrane helix</keyword>
<dbReference type="EMBL" id="CP003282">
    <property type="protein sequence ID" value="AFG37286.1"/>
    <property type="molecule type" value="Genomic_DNA"/>
</dbReference>
<reference evidence="3" key="1">
    <citation type="journal article" date="2013" name="Stand. Genomic Sci.">
        <title>Complete genome sequence of the halophilic bacterium Spirochaeta africana type strain (Z-7692(T)) from the alkaline Lake Magadi in the East African Rift.</title>
        <authorList>
            <person name="Liolos K."/>
            <person name="Abt B."/>
            <person name="Scheuner C."/>
            <person name="Teshima H."/>
            <person name="Held B."/>
            <person name="Lapidus A."/>
            <person name="Nolan M."/>
            <person name="Lucas S."/>
            <person name="Deshpande S."/>
            <person name="Cheng J.F."/>
            <person name="Tapia R."/>
            <person name="Goodwin L.A."/>
            <person name="Pitluck S."/>
            <person name="Pagani I."/>
            <person name="Ivanova N."/>
            <person name="Mavromatis K."/>
            <person name="Mikhailova N."/>
            <person name="Huntemann M."/>
            <person name="Pati A."/>
            <person name="Chen A."/>
            <person name="Palaniappan K."/>
            <person name="Land M."/>
            <person name="Rohde M."/>
            <person name="Tindall B.J."/>
            <person name="Detter J.C."/>
            <person name="Goker M."/>
            <person name="Bristow J."/>
            <person name="Eisen J.A."/>
            <person name="Markowitz V."/>
            <person name="Hugenholtz P."/>
            <person name="Woyke T."/>
            <person name="Klenk H.P."/>
            <person name="Kyrpides N.C."/>
        </authorList>
    </citation>
    <scope>NUCLEOTIDE SEQUENCE</scope>
    <source>
        <strain evidence="3">ATCC 700263 / DSM 8902 / Z-7692</strain>
    </source>
</reference>
<keyword evidence="1" id="KW-0812">Transmembrane</keyword>
<evidence type="ECO:0000256" key="1">
    <source>
        <dbReference type="SAM" id="Phobius"/>
    </source>
</evidence>
<dbReference type="KEGG" id="sfc:Spiaf_1208"/>
<dbReference type="RefSeq" id="WP_014455275.1">
    <property type="nucleotide sequence ID" value="NC_017098.1"/>
</dbReference>
<gene>
    <name evidence="2" type="ordered locus">Spiaf_1208</name>
</gene>
<dbReference type="PATRIC" id="fig|889378.3.peg.1207"/>
<protein>
    <submittedName>
        <fullName evidence="2">Uncharacterized protein</fullName>
    </submittedName>
</protein>
<evidence type="ECO:0000313" key="2">
    <source>
        <dbReference type="EMBL" id="AFG37286.1"/>
    </source>
</evidence>